<organism evidence="4">
    <name type="scientific">Onchocerca ochengi</name>
    <name type="common">Filarial nematode worm</name>
    <dbReference type="NCBI Taxonomy" id="42157"/>
    <lineage>
        <taxon>Eukaryota</taxon>
        <taxon>Metazoa</taxon>
        <taxon>Ecdysozoa</taxon>
        <taxon>Nematoda</taxon>
        <taxon>Chromadorea</taxon>
        <taxon>Rhabditida</taxon>
        <taxon>Spirurina</taxon>
        <taxon>Spiruromorpha</taxon>
        <taxon>Filarioidea</taxon>
        <taxon>Onchocercidae</taxon>
        <taxon>Onchocerca</taxon>
    </lineage>
</organism>
<dbReference type="WBParaSite" id="nOo.2.0.1.t07228-RA">
    <property type="protein sequence ID" value="nOo.2.0.1.t07228-RA"/>
    <property type="gene ID" value="nOo.2.0.1.g07228"/>
</dbReference>
<evidence type="ECO:0000256" key="1">
    <source>
        <dbReference type="SAM" id="MobiDB-lite"/>
    </source>
</evidence>
<dbReference type="Proteomes" id="UP000271087">
    <property type="component" value="Unassembled WGS sequence"/>
</dbReference>
<evidence type="ECO:0000313" key="2">
    <source>
        <dbReference type="EMBL" id="VDK85449.1"/>
    </source>
</evidence>
<keyword evidence="3" id="KW-1185">Reference proteome</keyword>
<sequence>MWAPIESSQAETASLNSWSIEQQQNRWGGVSDYSNNAAFDEHMRSIVPPAFRNSNAKVVWQEPKSLEANINEALGIWQATPLNQFSLEQEPLSGTNHFPPSFAGCGAANGWSQPEIEQRSWDMSTQSQTVRAAVPFCGGLTQNKLWPNDEQVWGGAQRPPVFPTGPPPPAYAASWQQNAPRGNVFPLSARFNSPPFESNAVMGNWVQRSMNEPVQPPVPPSSIPPPQRSRLQNVWGGTPAVNNTVNGMYLPPPTVEYSMPNGLTQWNPSTGSGGAVVTAVPVGPKPQFTQNFVNRSPPPSTFNSYSQVSKSDSFMGENAVWQDPEGEVRKWQRDTGTAAWGDPEKQQKEIKRWLIPAGKEYDNSDNESIRAIAPLGWGDLPSKTSSNNAAPISTNSISSWPTKSVPATIATASSNAGWNNRSTSAIAKSVTIPSLWEILSDHQSASLESGWMPSDGGNNAAMPASTQQIVEQLRQAVAKGLIDVSLLSKPLPNEALSEMRTLLSRIPVLEQAENDLARLMNAVKINNDREGGSGRMDTPTDLMTSEQRSEYSRLVIEIAATKTEISTIRERIRGNSNATNVRPATSLAEIQRMQPPQPQPAVTTTTSPRFGDSILDVAVRVEQQKLFSM</sequence>
<dbReference type="STRING" id="42157.A0A182EGK6"/>
<proteinExistence type="predicted"/>
<evidence type="ECO:0000313" key="3">
    <source>
        <dbReference type="Proteomes" id="UP000271087"/>
    </source>
</evidence>
<feature type="region of interest" description="Disordered" evidence="1">
    <location>
        <begin position="528"/>
        <end position="547"/>
    </location>
</feature>
<reference evidence="2 3" key="2">
    <citation type="submission" date="2018-08" db="EMBL/GenBank/DDBJ databases">
        <authorList>
            <person name="Laetsch R D."/>
            <person name="Stevens L."/>
            <person name="Kumar S."/>
            <person name="Blaxter L. M."/>
        </authorList>
    </citation>
    <scope>NUCLEOTIDE SEQUENCE [LARGE SCALE GENOMIC DNA]</scope>
</reference>
<protein>
    <submittedName>
        <fullName evidence="4">Protein Gawky</fullName>
    </submittedName>
</protein>
<dbReference type="AlphaFoldDB" id="A0A182EGK6"/>
<name>A0A182EGK6_ONCOC</name>
<dbReference type="EMBL" id="UYRW01002503">
    <property type="protein sequence ID" value="VDK85449.1"/>
    <property type="molecule type" value="Genomic_DNA"/>
</dbReference>
<dbReference type="OrthoDB" id="5818689at2759"/>
<reference evidence="4" key="1">
    <citation type="submission" date="2016-06" db="UniProtKB">
        <authorList>
            <consortium name="WormBaseParasite"/>
        </authorList>
    </citation>
    <scope>IDENTIFICATION</scope>
</reference>
<accession>A0A182EGK6</accession>
<gene>
    <name evidence="2" type="ORF">NOO_LOCUS7228</name>
</gene>
<evidence type="ECO:0000313" key="4">
    <source>
        <dbReference type="WBParaSite" id="nOo.2.0.1.t07228-RA"/>
    </source>
</evidence>